<name>A0A4R6VPR8_9HYPH</name>
<organism evidence="2 3">
    <name type="scientific">Maritalea mobilis</name>
    <dbReference type="NCBI Taxonomy" id="483324"/>
    <lineage>
        <taxon>Bacteria</taxon>
        <taxon>Pseudomonadati</taxon>
        <taxon>Pseudomonadota</taxon>
        <taxon>Alphaproteobacteria</taxon>
        <taxon>Hyphomicrobiales</taxon>
        <taxon>Devosiaceae</taxon>
        <taxon>Maritalea</taxon>
    </lineage>
</organism>
<dbReference type="GO" id="GO:0004342">
    <property type="term" value="F:glucosamine-6-phosphate deaminase activity"/>
    <property type="evidence" value="ECO:0007669"/>
    <property type="project" value="InterPro"/>
</dbReference>
<dbReference type="EMBL" id="SNYR01000001">
    <property type="protein sequence ID" value="TDQ66043.1"/>
    <property type="molecule type" value="Genomic_DNA"/>
</dbReference>
<comment type="caution">
    <text evidence="2">The sequence shown here is derived from an EMBL/GenBank/DDBJ whole genome shotgun (WGS) entry which is preliminary data.</text>
</comment>
<dbReference type="InterPro" id="IPR006148">
    <property type="entry name" value="Glc/Gal-6P_isomerase"/>
</dbReference>
<dbReference type="PANTHER" id="PTHR11280:SF6">
    <property type="entry name" value="GLUCOSAMINE-6-PHOSPHATE ISOMERASE NAGB"/>
    <property type="match status" value="1"/>
</dbReference>
<dbReference type="SUPFAM" id="SSF100950">
    <property type="entry name" value="NagB/RpiA/CoA transferase-like"/>
    <property type="match status" value="1"/>
</dbReference>
<dbReference type="InterPro" id="IPR037171">
    <property type="entry name" value="NagB/RpiA_transferase-like"/>
</dbReference>
<reference evidence="2 3" key="1">
    <citation type="submission" date="2019-03" db="EMBL/GenBank/DDBJ databases">
        <title>Genomic Encyclopedia of Type Strains, Phase III (KMG-III): the genomes of soil and plant-associated and newly described type strains.</title>
        <authorList>
            <person name="Whitman W."/>
        </authorList>
    </citation>
    <scope>NUCLEOTIDE SEQUENCE [LARGE SCALE GENOMIC DNA]</scope>
    <source>
        <strain evidence="2 3">CGMCC 1.7002</strain>
    </source>
</reference>
<dbReference type="GO" id="GO:0042802">
    <property type="term" value="F:identical protein binding"/>
    <property type="evidence" value="ECO:0007669"/>
    <property type="project" value="TreeGrafter"/>
</dbReference>
<evidence type="ECO:0000313" key="3">
    <source>
        <dbReference type="Proteomes" id="UP000295391"/>
    </source>
</evidence>
<evidence type="ECO:0000259" key="1">
    <source>
        <dbReference type="Pfam" id="PF01182"/>
    </source>
</evidence>
<dbReference type="OrthoDB" id="9791139at2"/>
<dbReference type="AlphaFoldDB" id="A0A4R6VPR8"/>
<dbReference type="Gene3D" id="3.40.50.1360">
    <property type="match status" value="1"/>
</dbReference>
<dbReference type="GO" id="GO:0005737">
    <property type="term" value="C:cytoplasm"/>
    <property type="evidence" value="ECO:0007669"/>
    <property type="project" value="TreeGrafter"/>
</dbReference>
<dbReference type="GO" id="GO:0019262">
    <property type="term" value="P:N-acetylneuraminate catabolic process"/>
    <property type="evidence" value="ECO:0007669"/>
    <property type="project" value="TreeGrafter"/>
</dbReference>
<dbReference type="GO" id="GO:0006046">
    <property type="term" value="P:N-acetylglucosamine catabolic process"/>
    <property type="evidence" value="ECO:0007669"/>
    <property type="project" value="TreeGrafter"/>
</dbReference>
<dbReference type="Pfam" id="PF01182">
    <property type="entry name" value="Glucosamine_iso"/>
    <property type="match status" value="1"/>
</dbReference>
<gene>
    <name evidence="2" type="ORF">ATL17_0028</name>
</gene>
<sequence length="249" mass="26714">MKISISDTKKQNGALAAEAGVKAIRAAIAEKGHARIILATGASQFEMLEALVQTPDIDWAKCDIFHLDEYVGVGEDHGASFVRYLRERFIAKVPAVATFHAIDGQAADMDRQIEALNAAISEAPIDVAFVGIGENGHLAFNDPPADFETEVPYMIVTLDEACRQQQAGEGWFENLAAVPEQAISMSVRQILKSKVIICTVPDERKSDAVKGAVEGPVSNLCPASIMQTHDQTYVFLDAAAASKLSESAA</sequence>
<dbReference type="RefSeq" id="WP_133570767.1">
    <property type="nucleotide sequence ID" value="NZ_SNYR01000001.1"/>
</dbReference>
<dbReference type="Proteomes" id="UP000295391">
    <property type="component" value="Unassembled WGS sequence"/>
</dbReference>
<proteinExistence type="predicted"/>
<keyword evidence="3" id="KW-1185">Reference proteome</keyword>
<accession>A0A4R6VPR8</accession>
<protein>
    <submittedName>
        <fullName evidence="2">Glucosamine-6-phosphate deaminase</fullName>
    </submittedName>
</protein>
<dbReference type="GO" id="GO:0005975">
    <property type="term" value="P:carbohydrate metabolic process"/>
    <property type="evidence" value="ECO:0007669"/>
    <property type="project" value="InterPro"/>
</dbReference>
<dbReference type="CDD" id="cd01399">
    <property type="entry name" value="GlcN6P_deaminase"/>
    <property type="match status" value="1"/>
</dbReference>
<dbReference type="PANTHER" id="PTHR11280">
    <property type="entry name" value="GLUCOSAMINE-6-PHOSPHATE ISOMERASE"/>
    <property type="match status" value="1"/>
</dbReference>
<evidence type="ECO:0000313" key="2">
    <source>
        <dbReference type="EMBL" id="TDQ66043.1"/>
    </source>
</evidence>
<dbReference type="GO" id="GO:0006043">
    <property type="term" value="P:glucosamine catabolic process"/>
    <property type="evidence" value="ECO:0007669"/>
    <property type="project" value="TreeGrafter"/>
</dbReference>
<feature type="domain" description="Glucosamine/galactosamine-6-phosphate isomerase" evidence="1">
    <location>
        <begin position="14"/>
        <end position="232"/>
    </location>
</feature>
<dbReference type="InterPro" id="IPR004547">
    <property type="entry name" value="Glucosamine6P_isomerase"/>
</dbReference>